<dbReference type="AlphaFoldDB" id="A0A7W7GVG1"/>
<accession>A0A7W7GVG1</accession>
<reference evidence="1 2" key="1">
    <citation type="submission" date="2020-08" db="EMBL/GenBank/DDBJ databases">
        <title>Sequencing the genomes of 1000 actinobacteria strains.</title>
        <authorList>
            <person name="Klenk H.-P."/>
        </authorList>
    </citation>
    <scope>NUCLEOTIDE SEQUENCE [LARGE SCALE GENOMIC DNA]</scope>
    <source>
        <strain evidence="1 2">DSM 45809</strain>
    </source>
</reference>
<protein>
    <submittedName>
        <fullName evidence="1">Uncharacterized protein</fullName>
    </submittedName>
</protein>
<comment type="caution">
    <text evidence="1">The sequence shown here is derived from an EMBL/GenBank/DDBJ whole genome shotgun (WGS) entry which is preliminary data.</text>
</comment>
<sequence length="612" mass="68663">MLGFRSYFAAHDHRDNLHTLTREQLDRWMTDWKGWDPAALRADRWVTIGDGVRGLLLHHAGQDGSESERVRIVESKSEEQWVTQVTMHTPSSRDRTAWAWIDVEAPDQDAATGHARRTRAGTPRFIAPLLDVVDAWDGSVRLTTRPVIIRGSEVNEVYQALLDRDRRGFVFVAGNDDTLPLVPWTDLIAKLTRFTHGVAACYVLDGEATRLINERLGPVHAVPAGTLRSFRPDVKPHDMVDALRHRVLSTERIIDDREHNSLARILASSAHAQALEQPLPTPATRVHRMLERLADELLVHRLGDGTRRIASLEAPATIQTRVEAQQTEQAAPDDRSALLLEYLRLKLELPEINVDAIDEMADWIGIGKESLEAKADVASRLSQLQTDLDEVTAVNAALVRRLEDEQLENRDALDGLTRSEETVRALRRRLAETGHGDIAWTEQPAEEHVSRPGSFGELLRWLPRLKYVVFTGDPDCAIDLDDIDTLGSWASKTWDALLALNDYGMAKADGRWGRDLHGFLQHTPDGCHVWSVNRYAYDESEDVKNNTAFRKARTLTVPESVHPSGRVFMGAHFKITQSGMTSPRVHCHDDTAGGGLIYVGYIGRHLPTKQTN</sequence>
<dbReference type="Proteomes" id="UP000546162">
    <property type="component" value="Unassembled WGS sequence"/>
</dbReference>
<gene>
    <name evidence="1" type="ORF">BJY16_002488</name>
</gene>
<dbReference type="EMBL" id="JACHNB010000001">
    <property type="protein sequence ID" value="MBB4739029.1"/>
    <property type="molecule type" value="Genomic_DNA"/>
</dbReference>
<proteinExistence type="predicted"/>
<evidence type="ECO:0000313" key="1">
    <source>
        <dbReference type="EMBL" id="MBB4739029.1"/>
    </source>
</evidence>
<dbReference type="RefSeq" id="WP_185039623.1">
    <property type="nucleotide sequence ID" value="NZ_BAABFG010000005.1"/>
</dbReference>
<name>A0A7W7GVG1_9ACTN</name>
<evidence type="ECO:0000313" key="2">
    <source>
        <dbReference type="Proteomes" id="UP000546162"/>
    </source>
</evidence>
<organism evidence="1 2">
    <name type="scientific">Actinoplanes octamycinicus</name>
    <dbReference type="NCBI Taxonomy" id="135948"/>
    <lineage>
        <taxon>Bacteria</taxon>
        <taxon>Bacillati</taxon>
        <taxon>Actinomycetota</taxon>
        <taxon>Actinomycetes</taxon>
        <taxon>Micromonosporales</taxon>
        <taxon>Micromonosporaceae</taxon>
        <taxon>Actinoplanes</taxon>
    </lineage>
</organism>
<keyword evidence="2" id="KW-1185">Reference proteome</keyword>